<dbReference type="EMBL" id="OA883129">
    <property type="protein sequence ID" value="CAD7278040.1"/>
    <property type="molecule type" value="Genomic_DNA"/>
</dbReference>
<evidence type="ECO:0000313" key="6">
    <source>
        <dbReference type="EMBL" id="CAD7278040.1"/>
    </source>
</evidence>
<feature type="region of interest" description="Disordered" evidence="5">
    <location>
        <begin position="557"/>
        <end position="610"/>
    </location>
</feature>
<dbReference type="PANTHER" id="PTHR12607:SF12">
    <property type="entry name" value="APC-LIKE, ISOFORM A-RELATED"/>
    <property type="match status" value="1"/>
</dbReference>
<evidence type="ECO:0000256" key="2">
    <source>
        <dbReference type="ARBA" id="ARBA00022687"/>
    </source>
</evidence>
<feature type="region of interest" description="Disordered" evidence="5">
    <location>
        <begin position="1158"/>
        <end position="1233"/>
    </location>
</feature>
<dbReference type="InterPro" id="IPR041257">
    <property type="entry name" value="APC_rep"/>
</dbReference>
<dbReference type="SMART" id="SM00185">
    <property type="entry name" value="ARM"/>
    <property type="match status" value="5"/>
</dbReference>
<dbReference type="Proteomes" id="UP000678499">
    <property type="component" value="Unassembled WGS sequence"/>
</dbReference>
<dbReference type="Pfam" id="PF00514">
    <property type="entry name" value="Arm"/>
    <property type="match status" value="1"/>
</dbReference>
<feature type="region of interest" description="Disordered" evidence="5">
    <location>
        <begin position="642"/>
        <end position="684"/>
    </location>
</feature>
<dbReference type="InterPro" id="IPR009224">
    <property type="entry name" value="SAMP"/>
</dbReference>
<feature type="region of interest" description="Disordered" evidence="5">
    <location>
        <begin position="884"/>
        <end position="978"/>
    </location>
</feature>
<evidence type="ECO:0000256" key="4">
    <source>
        <dbReference type="PROSITE-ProRule" id="PRU00259"/>
    </source>
</evidence>
<name>A0A7R9BMF4_9CRUS</name>
<dbReference type="GO" id="GO:0016477">
    <property type="term" value="P:cell migration"/>
    <property type="evidence" value="ECO:0007669"/>
    <property type="project" value="TreeGrafter"/>
</dbReference>
<dbReference type="GO" id="GO:0007389">
    <property type="term" value="P:pattern specification process"/>
    <property type="evidence" value="ECO:0007669"/>
    <property type="project" value="TreeGrafter"/>
</dbReference>
<dbReference type="PANTHER" id="PTHR12607">
    <property type="entry name" value="ADENOMATOUS POLYPOSIS COLI PROTEIN FAMILY"/>
    <property type="match status" value="1"/>
</dbReference>
<feature type="compositionally biased region" description="Polar residues" evidence="5">
    <location>
        <begin position="950"/>
        <end position="963"/>
    </location>
</feature>
<feature type="compositionally biased region" description="Basic and acidic residues" evidence="5">
    <location>
        <begin position="1110"/>
        <end position="1119"/>
    </location>
</feature>
<feature type="region of interest" description="Disordered" evidence="5">
    <location>
        <begin position="1003"/>
        <end position="1127"/>
    </location>
</feature>
<feature type="compositionally biased region" description="Polar residues" evidence="5">
    <location>
        <begin position="659"/>
        <end position="684"/>
    </location>
</feature>
<gene>
    <name evidence="6" type="ORF">NMOB1V02_LOCUS5755</name>
</gene>
<sequence>MSTKAEMVYHLLTLLGHQEPQHMSQTLLTMSQSPHNCSTMRHSGRLATLLVEPQHMSQTLLTMSQSPHNCSTMRHSGRLFGTAHPVDPRGPDGVEAAELDSSWLGQSPGGVIAVATRFSPVACVPSSSSVPKRVRTLISPDTAFRGVRTGLVQQCRRFQSRKMSADSNNDSQPGPAMATLMKLSFDEDHRHAMTGLGGLQAIAELMEVDHLAHGIIGLSSSGGAVTQSYSSTSSDGQQVCVTLRRYAGMALTNLTFGDSGNKATLCSYRGFMLALVAQLQSCSEDLRQVTASVLRNLSWRADVNSKQVLREVGSVSKLMTAAIEANRESTLKSILSALWNLSAHCSANKAEICATPGALEFLVDTLSYEAASKTLAVVENAGGILRNVSSHVAVRDDYRRVLRDRHCLEVLLGHLRSPSLTVVSNACGTLWNLSARSGEDQATLWALGAPQMLKSLVHSKHRMIAMGSSAALKNLMSARPAGMESSLEGSLGSPVSESGFTPPPPPRLQARKQKVTPESLVSQNLAETCENLDQNLHSPMSPGHPMSSWSQLDCGKPPGYHVAWRPTPSHAPPPQQQQPQQQPPQIQLQHSQTSRCFVERSDSRDSVHSIRSDSFCDRWNRHPVVETSVRNNMPQALDLSCRSRSQDPLSQYAVKDTNPLKSVNNNNSGGSIKQPQSNPANSVNNNMTEMEFAARVNEISQSLAHHQIDDCFSSPKHKTDASSPPPDCKGDGSGVYAETDLDNPELPVDYSLIYAEEDDETKFKQAKSGSPPKSAKQQYYESSFHDDAVRTYCTEGTPYSQTPYLVSNAGSLTDLTAVCEDANAGIRGAGKRGLSVSGKVEQAQQQKGNGDHANADKPKTYCVEDTPLEMSHAGSLSSITGTASDCGAPGGGVPNNGVVLREKSGLSRGSGTTRNANSVPVHQQQEQSEPTSSRSSLGVDPRRQSEHMMSETSDLGTSDSAATLTAGAEDAIDEGAVTPSLHKAGKTVTFCAKEEETPLMFSRASSLDSLSSTDQHSIRSSVVSDFSRRTSGVVSPSELPDSPGGTMPPSPNRLKPNPRAFESGGDTDATGAPRGDSGSSPAGATSSSSSTANGRREGKPRSRVSSGGKGGEKRKHENNRLSGDMGAFADETRSYAVEGTPFLQSHATSLSSLVNFDDEDEEQEGVVLQPCANQDSSKAKITPPVSKLPKTSKPVGVVEPTSKSMQKNHSPAASTTSSKSNLQSESKINCPAVAKVEPQRRTIVDATETPPEYVTVFATEDTPANISHAGSTGNLSNLSFPSEPSFTHRLKQNGANEGNAGSKSPLGNQPGSDSSYKSSRSAGKKAPLSPERKKEEPKRLVACDDEDGDDDDVLLQCIQSAMPKKKAPAVAGSGGGAMSTTTAKSSSGRTSSREKSSSRRSPSKTS</sequence>
<dbReference type="GO" id="GO:0030877">
    <property type="term" value="C:beta-catenin destruction complex"/>
    <property type="evidence" value="ECO:0007669"/>
    <property type="project" value="TreeGrafter"/>
</dbReference>
<dbReference type="SUPFAM" id="SSF48371">
    <property type="entry name" value="ARM repeat"/>
    <property type="match status" value="1"/>
</dbReference>
<dbReference type="Pfam" id="PF05923">
    <property type="entry name" value="APC_r"/>
    <property type="match status" value="3"/>
</dbReference>
<dbReference type="InterPro" id="IPR026818">
    <property type="entry name" value="Apc_fam"/>
</dbReference>
<feature type="compositionally biased region" description="Polar residues" evidence="5">
    <location>
        <begin position="1018"/>
        <end position="1034"/>
    </location>
</feature>
<dbReference type="GO" id="GO:0005881">
    <property type="term" value="C:cytoplasmic microtubule"/>
    <property type="evidence" value="ECO:0007669"/>
    <property type="project" value="TreeGrafter"/>
</dbReference>
<protein>
    <recommendedName>
        <fullName evidence="8">Adenomatous polyposis coli protein</fullName>
    </recommendedName>
</protein>
<feature type="compositionally biased region" description="Basic and acidic residues" evidence="5">
    <location>
        <begin position="940"/>
        <end position="949"/>
    </location>
</feature>
<feature type="compositionally biased region" description="Polar residues" evidence="5">
    <location>
        <begin position="1293"/>
        <end position="1321"/>
    </location>
</feature>
<feature type="region of interest" description="Disordered" evidence="5">
    <location>
        <begin position="711"/>
        <end position="742"/>
    </location>
</feature>
<dbReference type="GO" id="GO:0001708">
    <property type="term" value="P:cell fate specification"/>
    <property type="evidence" value="ECO:0007669"/>
    <property type="project" value="TreeGrafter"/>
</dbReference>
<dbReference type="Pfam" id="PF18797">
    <property type="entry name" value="APC_rep"/>
    <property type="match status" value="1"/>
</dbReference>
<dbReference type="InterPro" id="IPR011989">
    <property type="entry name" value="ARM-like"/>
</dbReference>
<dbReference type="GO" id="GO:0008013">
    <property type="term" value="F:beta-catenin binding"/>
    <property type="evidence" value="ECO:0007669"/>
    <property type="project" value="InterPro"/>
</dbReference>
<feature type="compositionally biased region" description="Polar residues" evidence="5">
    <location>
        <begin position="907"/>
        <end position="936"/>
    </location>
</feature>
<dbReference type="GO" id="GO:0008017">
    <property type="term" value="F:microtubule binding"/>
    <property type="evidence" value="ECO:0007669"/>
    <property type="project" value="TreeGrafter"/>
</dbReference>
<feature type="compositionally biased region" description="Polar residues" evidence="5">
    <location>
        <begin position="1201"/>
        <end position="1227"/>
    </location>
</feature>
<dbReference type="GO" id="GO:0090090">
    <property type="term" value="P:negative regulation of canonical Wnt signaling pathway"/>
    <property type="evidence" value="ECO:0007669"/>
    <property type="project" value="TreeGrafter"/>
</dbReference>
<dbReference type="PROSITE" id="PS50176">
    <property type="entry name" value="ARM_REPEAT"/>
    <property type="match status" value="1"/>
</dbReference>
<dbReference type="GO" id="GO:0007026">
    <property type="term" value="P:negative regulation of microtubule depolymerization"/>
    <property type="evidence" value="ECO:0007669"/>
    <property type="project" value="TreeGrafter"/>
</dbReference>
<reference evidence="6" key="1">
    <citation type="submission" date="2020-11" db="EMBL/GenBank/DDBJ databases">
        <authorList>
            <person name="Tran Van P."/>
        </authorList>
    </citation>
    <scope>NUCLEOTIDE SEQUENCE</scope>
</reference>
<feature type="compositionally biased region" description="Basic and acidic residues" evidence="5">
    <location>
        <begin position="597"/>
        <end position="610"/>
    </location>
</feature>
<dbReference type="InterPro" id="IPR009223">
    <property type="entry name" value="APC_rpt"/>
</dbReference>
<dbReference type="InterPro" id="IPR016024">
    <property type="entry name" value="ARM-type_fold"/>
</dbReference>
<feature type="compositionally biased region" description="Low complexity" evidence="5">
    <location>
        <begin position="1378"/>
        <end position="1390"/>
    </location>
</feature>
<dbReference type="Pfam" id="PF05924">
    <property type="entry name" value="SAMP"/>
    <property type="match status" value="1"/>
</dbReference>
<feature type="region of interest" description="Disordered" evidence="5">
    <location>
        <begin position="483"/>
        <end position="518"/>
    </location>
</feature>
<feature type="compositionally biased region" description="Low complexity" evidence="5">
    <location>
        <begin position="1003"/>
        <end position="1015"/>
    </location>
</feature>
<keyword evidence="7" id="KW-1185">Reference proteome</keyword>
<evidence type="ECO:0000256" key="5">
    <source>
        <dbReference type="SAM" id="MobiDB-lite"/>
    </source>
</evidence>
<dbReference type="OrthoDB" id="5918429at2759"/>
<feature type="compositionally biased region" description="Low complexity" evidence="5">
    <location>
        <begin position="537"/>
        <end position="550"/>
    </location>
</feature>
<evidence type="ECO:0000256" key="1">
    <source>
        <dbReference type="ARBA" id="ARBA00009051"/>
    </source>
</evidence>
<feature type="compositionally biased region" description="Low complexity" evidence="5">
    <location>
        <begin position="484"/>
        <end position="499"/>
    </location>
</feature>
<feature type="compositionally biased region" description="Low complexity" evidence="5">
    <location>
        <begin position="577"/>
        <end position="589"/>
    </location>
</feature>
<dbReference type="InterPro" id="IPR000225">
    <property type="entry name" value="Armadillo"/>
</dbReference>
<evidence type="ECO:0000256" key="3">
    <source>
        <dbReference type="ARBA" id="ARBA00023054"/>
    </source>
</evidence>
<dbReference type="GO" id="GO:0016055">
    <property type="term" value="P:Wnt signaling pathway"/>
    <property type="evidence" value="ECO:0007669"/>
    <property type="project" value="UniProtKB-KW"/>
</dbReference>
<feature type="repeat" description="ARM" evidence="4">
    <location>
        <begin position="357"/>
        <end position="391"/>
    </location>
</feature>
<dbReference type="FunFam" id="1.25.10.10:FF:001248">
    <property type="entry name" value="Adenomatous polyposis coli protein, putative"/>
    <property type="match status" value="1"/>
</dbReference>
<feature type="compositionally biased region" description="Acidic residues" evidence="5">
    <location>
        <begin position="1343"/>
        <end position="1353"/>
    </location>
</feature>
<evidence type="ECO:0008006" key="8">
    <source>
        <dbReference type="Google" id="ProtNLM"/>
    </source>
</evidence>
<accession>A0A7R9BMF4</accession>
<organism evidence="6">
    <name type="scientific">Notodromas monacha</name>
    <dbReference type="NCBI Taxonomy" id="399045"/>
    <lineage>
        <taxon>Eukaryota</taxon>
        <taxon>Metazoa</taxon>
        <taxon>Ecdysozoa</taxon>
        <taxon>Arthropoda</taxon>
        <taxon>Crustacea</taxon>
        <taxon>Oligostraca</taxon>
        <taxon>Ostracoda</taxon>
        <taxon>Podocopa</taxon>
        <taxon>Podocopida</taxon>
        <taxon>Cypridocopina</taxon>
        <taxon>Cypridoidea</taxon>
        <taxon>Cyprididae</taxon>
        <taxon>Notodromas</taxon>
    </lineage>
</organism>
<dbReference type="GO" id="GO:0016342">
    <property type="term" value="C:catenin complex"/>
    <property type="evidence" value="ECO:0007669"/>
    <property type="project" value="TreeGrafter"/>
</dbReference>
<keyword evidence="3" id="KW-0175">Coiled coil</keyword>
<feature type="region of interest" description="Disordered" evidence="5">
    <location>
        <begin position="1264"/>
        <end position="1406"/>
    </location>
</feature>
<dbReference type="GO" id="GO:0007399">
    <property type="term" value="P:nervous system development"/>
    <property type="evidence" value="ECO:0007669"/>
    <property type="project" value="TreeGrafter"/>
</dbReference>
<feature type="compositionally biased region" description="Polar residues" evidence="5">
    <location>
        <begin position="1264"/>
        <end position="1285"/>
    </location>
</feature>
<proteinExistence type="inferred from homology"/>
<dbReference type="GO" id="GO:0045295">
    <property type="term" value="F:gamma-catenin binding"/>
    <property type="evidence" value="ECO:0007669"/>
    <property type="project" value="TreeGrafter"/>
</dbReference>
<keyword evidence="2" id="KW-0879">Wnt signaling pathway</keyword>
<feature type="region of interest" description="Disordered" evidence="5">
    <location>
        <begin position="533"/>
        <end position="552"/>
    </location>
</feature>
<dbReference type="EMBL" id="CAJPEX010001092">
    <property type="protein sequence ID" value="CAG0918192.1"/>
    <property type="molecule type" value="Genomic_DNA"/>
</dbReference>
<feature type="compositionally biased region" description="Basic and acidic residues" evidence="5">
    <location>
        <begin position="1330"/>
        <end position="1342"/>
    </location>
</feature>
<comment type="similarity">
    <text evidence="1">Belongs to the adenomatous polyposis coli (APC) family.</text>
</comment>
<evidence type="ECO:0000313" key="7">
    <source>
        <dbReference type="Proteomes" id="UP000678499"/>
    </source>
</evidence>
<feature type="compositionally biased region" description="Low complexity" evidence="5">
    <location>
        <begin position="1077"/>
        <end position="1092"/>
    </location>
</feature>
<dbReference type="Gene3D" id="1.25.10.10">
    <property type="entry name" value="Leucine-rich Repeat Variant"/>
    <property type="match status" value="1"/>
</dbReference>